<dbReference type="OrthoDB" id="5457012at2"/>
<comment type="caution">
    <text evidence="7">The sequence shown here is derived from an EMBL/GenBank/DDBJ whole genome shotgun (WGS) entry which is preliminary data.</text>
</comment>
<name>A0A5C6TUI2_9SPHN</name>
<dbReference type="RefSeq" id="WP_147043458.1">
    <property type="nucleotide sequence ID" value="NZ_BAABIR010000001.1"/>
</dbReference>
<dbReference type="Gene3D" id="3.40.50.720">
    <property type="entry name" value="NAD(P)-binding Rossmann-like Domain"/>
    <property type="match status" value="1"/>
</dbReference>
<sequence length="262" mass="26966">MSGRLAGKVAIITGAAKGLGAADARMFAAEGATVVLTDVDPEGQKVADEIGPTACFFHHDVRSEAAWAALVGDVERRFGRLDILVNNAGVVEVGTPESVTEADYRFIMSVSVDGVVWGCKHAIPAMRRAGGGSIVNMSSIAAAQGEPNVAAYVAAKGAVDAYTRAVAVYCGQLRLPIRCNAILPNGIITPMVQSIPAKRAAASGAGLISDLPGDRNDRGAPEDVAALVLFLASDESRWINGQSILVDNAASVTKGAIPSLQA</sequence>
<dbReference type="EMBL" id="VOQQ01000001">
    <property type="protein sequence ID" value="TXC64052.1"/>
    <property type="molecule type" value="Genomic_DNA"/>
</dbReference>
<dbReference type="GO" id="GO:0008202">
    <property type="term" value="P:steroid metabolic process"/>
    <property type="evidence" value="ECO:0007669"/>
    <property type="project" value="UniProtKB-KW"/>
</dbReference>
<evidence type="ECO:0000256" key="1">
    <source>
        <dbReference type="ARBA" id="ARBA00006484"/>
    </source>
</evidence>
<dbReference type="InterPro" id="IPR002347">
    <property type="entry name" value="SDR_fam"/>
</dbReference>
<evidence type="ECO:0000256" key="2">
    <source>
        <dbReference type="ARBA" id="ARBA00023002"/>
    </source>
</evidence>
<evidence type="ECO:0000259" key="6">
    <source>
        <dbReference type="SMART" id="SM00822"/>
    </source>
</evidence>
<dbReference type="Pfam" id="PF13561">
    <property type="entry name" value="adh_short_C2"/>
    <property type="match status" value="1"/>
</dbReference>
<evidence type="ECO:0000256" key="3">
    <source>
        <dbReference type="ARBA" id="ARBA00023027"/>
    </source>
</evidence>
<evidence type="ECO:0000313" key="7">
    <source>
        <dbReference type="EMBL" id="TXC64052.1"/>
    </source>
</evidence>
<feature type="domain" description="Ketoreductase" evidence="6">
    <location>
        <begin position="8"/>
        <end position="191"/>
    </location>
</feature>
<dbReference type="FunFam" id="3.40.50.720:FF:000084">
    <property type="entry name" value="Short-chain dehydrogenase reductase"/>
    <property type="match status" value="1"/>
</dbReference>
<evidence type="ECO:0000313" key="8">
    <source>
        <dbReference type="Proteomes" id="UP000321249"/>
    </source>
</evidence>
<dbReference type="InterPro" id="IPR036291">
    <property type="entry name" value="NAD(P)-bd_dom_sf"/>
</dbReference>
<organism evidence="7 8">
    <name type="scientific">Allosphingosinicella ginsenosidimutans</name>
    <dbReference type="NCBI Taxonomy" id="1176539"/>
    <lineage>
        <taxon>Bacteria</taxon>
        <taxon>Pseudomonadati</taxon>
        <taxon>Pseudomonadota</taxon>
        <taxon>Alphaproteobacteria</taxon>
        <taxon>Sphingomonadales</taxon>
        <taxon>Sphingomonadaceae</taxon>
        <taxon>Allosphingosinicella</taxon>
    </lineage>
</organism>
<keyword evidence="5" id="KW-0753">Steroid metabolism</keyword>
<dbReference type="GO" id="GO:0016491">
    <property type="term" value="F:oxidoreductase activity"/>
    <property type="evidence" value="ECO:0007669"/>
    <property type="project" value="UniProtKB-KW"/>
</dbReference>
<comment type="similarity">
    <text evidence="1">Belongs to the short-chain dehydrogenases/reductases (SDR) family.</text>
</comment>
<keyword evidence="2" id="KW-0560">Oxidoreductase</keyword>
<reference evidence="7 8" key="1">
    <citation type="journal article" date="2015" name="J. Microbiol.">
        <title>Sphingosinicella ginsenosidimutans sp. nov., with ginsenoside converting activity.</title>
        <authorList>
            <person name="Kim J.K."/>
            <person name="Kang M.S."/>
            <person name="Park S.C."/>
            <person name="Kim K.M."/>
            <person name="Choi K."/>
            <person name="Yoon M.H."/>
            <person name="Im W.T."/>
        </authorList>
    </citation>
    <scope>NUCLEOTIDE SEQUENCE [LARGE SCALE GENOMIC DNA]</scope>
    <source>
        <strain evidence="7 8">BS-11</strain>
    </source>
</reference>
<dbReference type="AlphaFoldDB" id="A0A5C6TUI2"/>
<dbReference type="PANTHER" id="PTHR43180:SF28">
    <property type="entry name" value="NAD(P)-BINDING ROSSMANN-FOLD SUPERFAMILY PROTEIN"/>
    <property type="match status" value="1"/>
</dbReference>
<accession>A0A5C6TUI2</accession>
<dbReference type="PROSITE" id="PS00061">
    <property type="entry name" value="ADH_SHORT"/>
    <property type="match status" value="1"/>
</dbReference>
<keyword evidence="4" id="KW-0443">Lipid metabolism</keyword>
<evidence type="ECO:0000256" key="5">
    <source>
        <dbReference type="ARBA" id="ARBA00023221"/>
    </source>
</evidence>
<dbReference type="InterPro" id="IPR020904">
    <property type="entry name" value="Sc_DH/Rdtase_CS"/>
</dbReference>
<dbReference type="SMART" id="SM00822">
    <property type="entry name" value="PKS_KR"/>
    <property type="match status" value="1"/>
</dbReference>
<dbReference type="PANTHER" id="PTHR43180">
    <property type="entry name" value="3-OXOACYL-(ACYL-CARRIER-PROTEIN) REDUCTASE (AFU_ORTHOLOGUE AFUA_6G11210)"/>
    <property type="match status" value="1"/>
</dbReference>
<protein>
    <submittedName>
        <fullName evidence="7">SDR family oxidoreductase</fullName>
    </submittedName>
</protein>
<dbReference type="Proteomes" id="UP000321249">
    <property type="component" value="Unassembled WGS sequence"/>
</dbReference>
<proteinExistence type="inferred from homology"/>
<dbReference type="PRINTS" id="PR00081">
    <property type="entry name" value="GDHRDH"/>
</dbReference>
<evidence type="ECO:0000256" key="4">
    <source>
        <dbReference type="ARBA" id="ARBA00023098"/>
    </source>
</evidence>
<dbReference type="PRINTS" id="PR00080">
    <property type="entry name" value="SDRFAMILY"/>
</dbReference>
<keyword evidence="3" id="KW-0520">NAD</keyword>
<dbReference type="SUPFAM" id="SSF51735">
    <property type="entry name" value="NAD(P)-binding Rossmann-fold domains"/>
    <property type="match status" value="1"/>
</dbReference>
<dbReference type="InterPro" id="IPR057326">
    <property type="entry name" value="KR_dom"/>
</dbReference>
<keyword evidence="8" id="KW-1185">Reference proteome</keyword>
<gene>
    <name evidence="7" type="ORF">FRZ32_10510</name>
</gene>